<feature type="region of interest" description="Disordered" evidence="1">
    <location>
        <begin position="362"/>
        <end position="485"/>
    </location>
</feature>
<name>A0A1C7M321_GRIFR</name>
<dbReference type="STRING" id="5627.A0A1C7M321"/>
<feature type="compositionally biased region" description="Low complexity" evidence="1">
    <location>
        <begin position="420"/>
        <end position="485"/>
    </location>
</feature>
<dbReference type="OrthoDB" id="2791547at2759"/>
<keyword evidence="4" id="KW-1185">Reference proteome</keyword>
<dbReference type="OMA" id="HCLPAII"/>
<keyword evidence="2" id="KW-1133">Transmembrane helix</keyword>
<dbReference type="AlphaFoldDB" id="A0A1C7M321"/>
<feature type="compositionally biased region" description="Polar residues" evidence="1">
    <location>
        <begin position="376"/>
        <end position="385"/>
    </location>
</feature>
<feature type="region of interest" description="Disordered" evidence="1">
    <location>
        <begin position="551"/>
        <end position="574"/>
    </location>
</feature>
<feature type="compositionally biased region" description="Low complexity" evidence="1">
    <location>
        <begin position="394"/>
        <end position="410"/>
    </location>
</feature>
<gene>
    <name evidence="3" type="ORF">A0H81_09365</name>
</gene>
<evidence type="ECO:0000313" key="4">
    <source>
        <dbReference type="Proteomes" id="UP000092993"/>
    </source>
</evidence>
<evidence type="ECO:0000313" key="3">
    <source>
        <dbReference type="EMBL" id="OBZ70907.1"/>
    </source>
</evidence>
<dbReference type="Gene3D" id="2.40.70.10">
    <property type="entry name" value="Acid Proteases"/>
    <property type="match status" value="1"/>
</dbReference>
<evidence type="ECO:0000256" key="2">
    <source>
        <dbReference type="SAM" id="Phobius"/>
    </source>
</evidence>
<dbReference type="Proteomes" id="UP000092993">
    <property type="component" value="Unassembled WGS sequence"/>
</dbReference>
<comment type="caution">
    <text evidence="3">The sequence shown here is derived from an EMBL/GenBank/DDBJ whole genome shotgun (WGS) entry which is preliminary data.</text>
</comment>
<sequence length="574" mass="58843">MRTASASSRDITTLCSQAFSLSGVSAPLKRDLAEFADDITYTNAMQNALFLQVWIADTSAVVQLDTTATDLLVTGLLPNSGLTNTGKTTSDVVKDVTVTGSIFTGDVMVDGLEVSNMSLTYANSLPNSIVNLNESAIYGRLGLALPTATGSALALLLQQAPSDHQYYTILFSPDVNKTGTDGTFSGFFTIGELVDLSEIFNGASADLPDLTLIKGQPELPLTATGQFSVDAISINAQPFQLKSEIPQAPSGKPLAIVNTADPWIRASFEVVSAIYGNVSGATFVDQSTIGTFQVPCSTQVEVTVTLGGQDYVLDPSTLVRDNPFGDACAGVFATNGQAVSAIPAFDLSFGPHFLKNVNYSSSGSTGDNTAGARPSNIATQATGSAGNAAGKGYGSTPTGGSTGTTQGSSSWLSRTPQRSTSTTTVTVTHTNVGTTTVAGPPPSSAGTGSSSSSSSSWTGTGAAATASPGVLAGNLEGSNGSSDNSNNLNLPSGSIADKLKHCLPAIIVLAIVVGVLLIGGLVFCLVRRRSPGSGARPSAYRSLHAAETAEPTHVPLYGAEEGSSRYSDPYRDDK</sequence>
<reference evidence="3 4" key="1">
    <citation type="submission" date="2016-03" db="EMBL/GenBank/DDBJ databases">
        <title>Whole genome sequencing of Grifola frondosa 9006-11.</title>
        <authorList>
            <person name="Min B."/>
            <person name="Park H."/>
            <person name="Kim J.-G."/>
            <person name="Cho H."/>
            <person name="Oh Y.-L."/>
            <person name="Kong W.-S."/>
            <person name="Choi I.-G."/>
        </authorList>
    </citation>
    <scope>NUCLEOTIDE SEQUENCE [LARGE SCALE GENOMIC DNA]</scope>
    <source>
        <strain evidence="3 4">9006-11</strain>
    </source>
</reference>
<feature type="transmembrane region" description="Helical" evidence="2">
    <location>
        <begin position="503"/>
        <end position="526"/>
    </location>
</feature>
<evidence type="ECO:0000256" key="1">
    <source>
        <dbReference type="SAM" id="MobiDB-lite"/>
    </source>
</evidence>
<proteinExistence type="predicted"/>
<evidence type="ECO:0008006" key="5">
    <source>
        <dbReference type="Google" id="ProtNLM"/>
    </source>
</evidence>
<protein>
    <recommendedName>
        <fullName evidence="5">Peptidase A1 domain-containing protein</fullName>
    </recommendedName>
</protein>
<organism evidence="3 4">
    <name type="scientific">Grifola frondosa</name>
    <name type="common">Maitake</name>
    <name type="synonym">Polyporus frondosus</name>
    <dbReference type="NCBI Taxonomy" id="5627"/>
    <lineage>
        <taxon>Eukaryota</taxon>
        <taxon>Fungi</taxon>
        <taxon>Dikarya</taxon>
        <taxon>Basidiomycota</taxon>
        <taxon>Agaricomycotina</taxon>
        <taxon>Agaricomycetes</taxon>
        <taxon>Polyporales</taxon>
        <taxon>Grifolaceae</taxon>
        <taxon>Grifola</taxon>
    </lineage>
</organism>
<accession>A0A1C7M321</accession>
<keyword evidence="2" id="KW-0472">Membrane</keyword>
<dbReference type="SUPFAM" id="SSF50630">
    <property type="entry name" value="Acid proteases"/>
    <property type="match status" value="1"/>
</dbReference>
<dbReference type="InterPro" id="IPR021109">
    <property type="entry name" value="Peptidase_aspartic_dom_sf"/>
</dbReference>
<keyword evidence="2" id="KW-0812">Transmembrane</keyword>
<dbReference type="EMBL" id="LUGG01000013">
    <property type="protein sequence ID" value="OBZ70907.1"/>
    <property type="molecule type" value="Genomic_DNA"/>
</dbReference>